<dbReference type="InterPro" id="IPR044244">
    <property type="entry name" value="TTC27/Emw1"/>
</dbReference>
<comment type="caution">
    <text evidence="5">The sequence shown here is derived from an EMBL/GenBank/DDBJ whole genome shotgun (WGS) entry which is preliminary data.</text>
</comment>
<dbReference type="PANTHER" id="PTHR16193:SF0">
    <property type="entry name" value="TETRATRICOPEPTIDE REPEAT PROTEIN 27"/>
    <property type="match status" value="1"/>
</dbReference>
<evidence type="ECO:0000256" key="2">
    <source>
        <dbReference type="ARBA" id="ARBA00022803"/>
    </source>
</evidence>
<dbReference type="Gene3D" id="1.25.40.10">
    <property type="entry name" value="Tetratricopeptide repeat domain"/>
    <property type="match status" value="1"/>
</dbReference>
<dbReference type="InterPro" id="IPR011990">
    <property type="entry name" value="TPR-like_helical_dom_sf"/>
</dbReference>
<name>A0AAV2B4Z2_9ARAC</name>
<keyword evidence="2 4" id="KW-0802">TPR repeat</keyword>
<accession>A0AAV2B4Z2</accession>
<dbReference type="EMBL" id="CAXIEN010000272">
    <property type="protein sequence ID" value="CAL1290975.1"/>
    <property type="molecule type" value="Genomic_DNA"/>
</dbReference>
<reference evidence="5 6" key="1">
    <citation type="submission" date="2024-04" db="EMBL/GenBank/DDBJ databases">
        <authorList>
            <person name="Rising A."/>
            <person name="Reimegard J."/>
            <person name="Sonavane S."/>
            <person name="Akerstrom W."/>
            <person name="Nylinder S."/>
            <person name="Hedman E."/>
            <person name="Kallberg Y."/>
        </authorList>
    </citation>
    <scope>NUCLEOTIDE SEQUENCE [LARGE SCALE GENOMIC DNA]</scope>
</reference>
<evidence type="ECO:0000313" key="5">
    <source>
        <dbReference type="EMBL" id="CAL1290975.1"/>
    </source>
</evidence>
<dbReference type="PROSITE" id="PS50005">
    <property type="entry name" value="TPR"/>
    <property type="match status" value="1"/>
</dbReference>
<evidence type="ECO:0000256" key="1">
    <source>
        <dbReference type="ARBA" id="ARBA00022737"/>
    </source>
</evidence>
<dbReference type="AlphaFoldDB" id="A0AAV2B4Z2"/>
<dbReference type="SUPFAM" id="SSF48452">
    <property type="entry name" value="TPR-like"/>
    <property type="match status" value="1"/>
</dbReference>
<keyword evidence="6" id="KW-1185">Reference proteome</keyword>
<proteinExistence type="inferred from homology"/>
<evidence type="ECO:0008006" key="7">
    <source>
        <dbReference type="Google" id="ProtNLM"/>
    </source>
</evidence>
<sequence length="843" mass="97617">MDVNAKAIIRQLNELEIRFVTGNFSNYDFNLNFDSISIHISNGLFRALELVTKNIIHNDYRVILNANLFDLGLQSVSFDPDNPKSFLCTFIPVENDELSLYVKQIILLFIGVSALQQFVKANVCGPEVGDESNYSLFTSIFSEDVTQEYVMQFLSRNGELPVSNIGQLKLLFLSHLFLSYVVENNDLASMTGHWWLMRCLMIHQRVLPERIASLHNEMALIVKKFLEMEWISNNVHPVAELIFYVECAQMHLHYHDVSRAKKYISSAQSLVGLNVELSGAYGKRTRFQNKAVSQLLVKLHKDDRKSDEEILEITENPDFPPDLNLQDDTLLNKVSFTNSEEYQIEYLLPEEQVVLLGHCLLVQRSGAFSELLREEMMSYINCLLEQPKTWSIYLKVLIMRCRLEKESSRRVERSLMQLEAVIDSIKKDKPIFSVRYPMLYTVAFPMLWILEKELADLWMSMGATKSALVIYEKLQLWQDIVQCYLQLGRTSCAETLLRNQLKVKETPLLYCLLGDVLDEPKMYHKADELAKGKNARCQRSLALYYFKRKLYEESLPFFQRSVEINPLQCGVWFSYGFAALQCKDYLLSAKAYRQVVMLDPDNFEAWNNLSNAYIRSQQKERAWRSLQEALKCNYEEWRVWENFLAVSTDIGVFEDVIRAWHRLLDIKGKYQDPEVLGILVRAINEDIPDFNGQLASKWRKPALQLVGRLSSISSADCIVWNAYSSLLCPDPAVENDLEVLSRSVHYQQKAVRFSTQIDRWESSLEHFKLVLKHALRLCDLSLVYIKRLENAVKSQQKSSTKLAVQSVIVKAEKNLDLFESSDRSELESNLDQLRNKLNEILSI</sequence>
<feature type="repeat" description="TPR" evidence="4">
    <location>
        <begin position="535"/>
        <end position="568"/>
    </location>
</feature>
<evidence type="ECO:0000313" key="6">
    <source>
        <dbReference type="Proteomes" id="UP001497382"/>
    </source>
</evidence>
<dbReference type="InterPro" id="IPR019734">
    <property type="entry name" value="TPR_rpt"/>
</dbReference>
<dbReference type="Proteomes" id="UP001497382">
    <property type="component" value="Unassembled WGS sequence"/>
</dbReference>
<dbReference type="SMART" id="SM00028">
    <property type="entry name" value="TPR"/>
    <property type="match status" value="3"/>
</dbReference>
<keyword evidence="1" id="KW-0677">Repeat</keyword>
<comment type="similarity">
    <text evidence="3">Belongs to the TTC27 family.</text>
</comment>
<evidence type="ECO:0000256" key="3">
    <source>
        <dbReference type="ARBA" id="ARBA00024020"/>
    </source>
</evidence>
<dbReference type="PANTHER" id="PTHR16193">
    <property type="entry name" value="TETRATRICOPEPTIDE REPEAT PROTEIN 27"/>
    <property type="match status" value="1"/>
</dbReference>
<evidence type="ECO:0000256" key="4">
    <source>
        <dbReference type="PROSITE-ProRule" id="PRU00339"/>
    </source>
</evidence>
<gene>
    <name evidence="5" type="ORF">LARSCL_LOCUS16811</name>
</gene>
<organism evidence="5 6">
    <name type="scientific">Larinioides sclopetarius</name>
    <dbReference type="NCBI Taxonomy" id="280406"/>
    <lineage>
        <taxon>Eukaryota</taxon>
        <taxon>Metazoa</taxon>
        <taxon>Ecdysozoa</taxon>
        <taxon>Arthropoda</taxon>
        <taxon>Chelicerata</taxon>
        <taxon>Arachnida</taxon>
        <taxon>Araneae</taxon>
        <taxon>Araneomorphae</taxon>
        <taxon>Entelegynae</taxon>
        <taxon>Araneoidea</taxon>
        <taxon>Araneidae</taxon>
        <taxon>Larinioides</taxon>
    </lineage>
</organism>
<protein>
    <recommendedName>
        <fullName evidence="7">Tetratricopeptide repeat protein 27</fullName>
    </recommendedName>
</protein>